<dbReference type="InterPro" id="IPR003593">
    <property type="entry name" value="AAA+_ATPase"/>
</dbReference>
<evidence type="ECO:0000313" key="7">
    <source>
        <dbReference type="Proteomes" id="UP000197025"/>
    </source>
</evidence>
<dbReference type="PANTHER" id="PTHR42734">
    <property type="entry name" value="METAL TRANSPORT SYSTEM ATP-BINDING PROTEIN TM_0124-RELATED"/>
    <property type="match status" value="1"/>
</dbReference>
<proteinExistence type="inferred from homology"/>
<evidence type="ECO:0000313" key="6">
    <source>
        <dbReference type="EMBL" id="SNB60372.1"/>
    </source>
</evidence>
<evidence type="ECO:0000256" key="1">
    <source>
        <dbReference type="ARBA" id="ARBA00005417"/>
    </source>
</evidence>
<dbReference type="InterPro" id="IPR027417">
    <property type="entry name" value="P-loop_NTPase"/>
</dbReference>
<keyword evidence="4 6" id="KW-0067">ATP-binding</keyword>
<keyword evidence="7" id="KW-1185">Reference proteome</keyword>
<evidence type="ECO:0000259" key="5">
    <source>
        <dbReference type="PROSITE" id="PS50893"/>
    </source>
</evidence>
<sequence>MALVNLWRKVTRQGWEARHSPGLPILEVSGVSMHYDGVVALEDVSFTVEAGERIAIVGPNGAGKSTLLKIIAGVLTPTAGSVRIYGHGPHGHLCIAYIPQRNQVDWNFPLTVADVVMMGRVGKMGLFRHPGPRDWEIVRRALEEVGIAELAERPIRALSGGQQQRMFIARALAQEAELLLMDEPFTGLDLPAQQGILEILERLRRQGVTVLLTTHDLDQAASYFDRVLLLNRRRIAFGPPEEILTPQALQAAYGGHLRLIRVGEELIVVGDTCCEGG</sequence>
<dbReference type="InParanoid" id="A0A212QLW4"/>
<dbReference type="PROSITE" id="PS50893">
    <property type="entry name" value="ABC_TRANSPORTER_2"/>
    <property type="match status" value="1"/>
</dbReference>
<dbReference type="RefSeq" id="WP_088570340.1">
    <property type="nucleotide sequence ID" value="NZ_FYEK01000010.1"/>
</dbReference>
<dbReference type="EMBL" id="FYEK01000010">
    <property type="protein sequence ID" value="SNB60372.1"/>
    <property type="molecule type" value="Genomic_DNA"/>
</dbReference>
<name>A0A212QLW4_9CHLR</name>
<accession>A0A212QLW4</accession>
<comment type="similarity">
    <text evidence="1">Belongs to the ABC transporter superfamily.</text>
</comment>
<dbReference type="GO" id="GO:0016887">
    <property type="term" value="F:ATP hydrolysis activity"/>
    <property type="evidence" value="ECO:0007669"/>
    <property type="project" value="InterPro"/>
</dbReference>
<dbReference type="InterPro" id="IPR003439">
    <property type="entry name" value="ABC_transporter-like_ATP-bd"/>
</dbReference>
<dbReference type="GO" id="GO:0005524">
    <property type="term" value="F:ATP binding"/>
    <property type="evidence" value="ECO:0007669"/>
    <property type="project" value="UniProtKB-KW"/>
</dbReference>
<keyword evidence="3" id="KW-0547">Nucleotide-binding</keyword>
<dbReference type="PANTHER" id="PTHR42734:SF5">
    <property type="entry name" value="IRON TRANSPORT SYSTEM ATP-BINDING PROTEIN HI_0361-RELATED"/>
    <property type="match status" value="1"/>
</dbReference>
<evidence type="ECO:0000256" key="2">
    <source>
        <dbReference type="ARBA" id="ARBA00022448"/>
    </source>
</evidence>
<feature type="domain" description="ABC transporter" evidence="5">
    <location>
        <begin position="26"/>
        <end position="257"/>
    </location>
</feature>
<keyword evidence="2" id="KW-0813">Transport</keyword>
<gene>
    <name evidence="6" type="ORF">SAMN02746019_00025130</name>
</gene>
<evidence type="ECO:0000256" key="4">
    <source>
        <dbReference type="ARBA" id="ARBA00022840"/>
    </source>
</evidence>
<dbReference type="SMART" id="SM00382">
    <property type="entry name" value="AAA"/>
    <property type="match status" value="1"/>
</dbReference>
<dbReference type="CDD" id="cd03235">
    <property type="entry name" value="ABC_Metallic_Cations"/>
    <property type="match status" value="1"/>
</dbReference>
<dbReference type="Proteomes" id="UP000197025">
    <property type="component" value="Unassembled WGS sequence"/>
</dbReference>
<dbReference type="Gene3D" id="3.40.50.300">
    <property type="entry name" value="P-loop containing nucleotide triphosphate hydrolases"/>
    <property type="match status" value="1"/>
</dbReference>
<dbReference type="OrthoDB" id="9806726at2"/>
<dbReference type="AlphaFoldDB" id="A0A212QLW4"/>
<evidence type="ECO:0000256" key="3">
    <source>
        <dbReference type="ARBA" id="ARBA00022741"/>
    </source>
</evidence>
<dbReference type="FunFam" id="3.40.50.300:FF:000134">
    <property type="entry name" value="Iron-enterobactin ABC transporter ATP-binding protein"/>
    <property type="match status" value="1"/>
</dbReference>
<dbReference type="Pfam" id="PF00005">
    <property type="entry name" value="ABC_tran"/>
    <property type="match status" value="1"/>
</dbReference>
<dbReference type="SUPFAM" id="SSF52540">
    <property type="entry name" value="P-loop containing nucleoside triphosphate hydrolases"/>
    <property type="match status" value="1"/>
</dbReference>
<reference evidence="7" key="1">
    <citation type="submission" date="2017-06" db="EMBL/GenBank/DDBJ databases">
        <authorList>
            <person name="Varghese N."/>
            <person name="Submissions S."/>
        </authorList>
    </citation>
    <scope>NUCLEOTIDE SEQUENCE [LARGE SCALE GENOMIC DNA]</scope>
    <source>
        <strain evidence="7">JAD2</strain>
    </source>
</reference>
<protein>
    <submittedName>
        <fullName evidence="6">Manganese/iron transport system ATP-binding protein</fullName>
    </submittedName>
</protein>
<organism evidence="6 7">
    <name type="scientific">Thermoflexus hugenholtzii JAD2</name>
    <dbReference type="NCBI Taxonomy" id="877466"/>
    <lineage>
        <taxon>Bacteria</taxon>
        <taxon>Bacillati</taxon>
        <taxon>Chloroflexota</taxon>
        <taxon>Thermoflexia</taxon>
        <taxon>Thermoflexales</taxon>
        <taxon>Thermoflexaceae</taxon>
        <taxon>Thermoflexus</taxon>
    </lineage>
</organism>
<dbReference type="InterPro" id="IPR050153">
    <property type="entry name" value="Metal_Ion_Import_ABC"/>
</dbReference>
<dbReference type="InterPro" id="IPR017871">
    <property type="entry name" value="ABC_transporter-like_CS"/>
</dbReference>
<dbReference type="PROSITE" id="PS00211">
    <property type="entry name" value="ABC_TRANSPORTER_1"/>
    <property type="match status" value="1"/>
</dbReference>